<evidence type="ECO:0000256" key="1">
    <source>
        <dbReference type="SAM" id="Coils"/>
    </source>
</evidence>
<dbReference type="InterPro" id="IPR025554">
    <property type="entry name" value="DUF4140"/>
</dbReference>
<gene>
    <name evidence="5" type="ORF">CVT24_003174</name>
</gene>
<reference evidence="5 6" key="1">
    <citation type="journal article" date="2018" name="Evol. Lett.">
        <title>Horizontal gene cluster transfer increased hallucinogenic mushroom diversity.</title>
        <authorList>
            <person name="Reynolds H.T."/>
            <person name="Vijayakumar V."/>
            <person name="Gluck-Thaler E."/>
            <person name="Korotkin H.B."/>
            <person name="Matheny P.B."/>
            <person name="Slot J.C."/>
        </authorList>
    </citation>
    <scope>NUCLEOTIDE SEQUENCE [LARGE SCALE GENOMIC DNA]</scope>
    <source>
        <strain evidence="5 6">2629</strain>
    </source>
</reference>
<feature type="domain" description="DUF4139" evidence="3">
    <location>
        <begin position="205"/>
        <end position="396"/>
    </location>
</feature>
<dbReference type="InterPro" id="IPR011935">
    <property type="entry name" value="CHP02231"/>
</dbReference>
<dbReference type="STRING" id="181874.A0A409VNQ9"/>
<dbReference type="Pfam" id="PF13598">
    <property type="entry name" value="DUF4139"/>
    <property type="match status" value="1"/>
</dbReference>
<name>A0A409VNQ9_9AGAR</name>
<dbReference type="AlphaFoldDB" id="A0A409VNQ9"/>
<evidence type="ECO:0000256" key="2">
    <source>
        <dbReference type="SAM" id="MobiDB-lite"/>
    </source>
</evidence>
<dbReference type="InParanoid" id="A0A409VNQ9"/>
<protein>
    <recommendedName>
        <fullName evidence="7">DUF4139 domain-containing protein</fullName>
    </recommendedName>
</protein>
<feature type="region of interest" description="Disordered" evidence="2">
    <location>
        <begin position="285"/>
        <end position="332"/>
    </location>
</feature>
<dbReference type="EMBL" id="NHTK01006018">
    <property type="protein sequence ID" value="PPQ67911.1"/>
    <property type="molecule type" value="Genomic_DNA"/>
</dbReference>
<feature type="coiled-coil region" evidence="1">
    <location>
        <begin position="136"/>
        <end position="163"/>
    </location>
</feature>
<dbReference type="Proteomes" id="UP000284842">
    <property type="component" value="Unassembled WGS sequence"/>
</dbReference>
<dbReference type="Pfam" id="PF13600">
    <property type="entry name" value="DUF4140"/>
    <property type="match status" value="1"/>
</dbReference>
<sequence>MAQSPKPHQLDLNSIKDSKILRVNVYTGLAEVVRQFTVNLGQGDNKVVISGLPNVLVKESLRVEGHGSCTIHDVSLSEIPYPATPKSSPKLDELVAQRTVIDKALTRCQRAINTLNSFQTTIAVQTLEPAKLHDAHANIERVAQELDDKLIDLEEQKKLLHVEINKERLLLNQSAETDGVAGPGLRQRVSINLFADKAGQVELVITYGVSNAGWSAAYDIYVKTDTKDKPVSLLYKASIVQNTGEAWEDVKLTLETITPTFGISIPDLPPWTLSIYRPPPPVPLAKMARGSALGGSADKRKKSTRDGGRERKRERERERKESSSSEEDEEEDVMAFGLFDSEDHYAGRPGAAAVRRRNLFVSSKSNVVASFSVPGIMTVPSDGEGHNVTITELELGAEMSWICVPRKLTKVHLS</sequence>
<accession>A0A409VNQ9</accession>
<evidence type="ECO:0008006" key="7">
    <source>
        <dbReference type="Google" id="ProtNLM"/>
    </source>
</evidence>
<dbReference type="PANTHER" id="PTHR31005:SF8">
    <property type="entry name" value="DUF4139 DOMAIN-CONTAINING PROTEIN"/>
    <property type="match status" value="1"/>
</dbReference>
<feature type="non-terminal residue" evidence="5">
    <location>
        <position position="414"/>
    </location>
</feature>
<dbReference type="PANTHER" id="PTHR31005">
    <property type="entry name" value="DUF4139 DOMAIN-CONTAINING PROTEIN"/>
    <property type="match status" value="1"/>
</dbReference>
<keyword evidence="6" id="KW-1185">Reference proteome</keyword>
<dbReference type="NCBIfam" id="TIGR02231">
    <property type="entry name" value="mucoidy inhibitor MuiA family protein"/>
    <property type="match status" value="1"/>
</dbReference>
<evidence type="ECO:0000313" key="6">
    <source>
        <dbReference type="Proteomes" id="UP000284842"/>
    </source>
</evidence>
<evidence type="ECO:0000259" key="3">
    <source>
        <dbReference type="Pfam" id="PF13598"/>
    </source>
</evidence>
<organism evidence="5 6">
    <name type="scientific">Panaeolus cyanescens</name>
    <dbReference type="NCBI Taxonomy" id="181874"/>
    <lineage>
        <taxon>Eukaryota</taxon>
        <taxon>Fungi</taxon>
        <taxon>Dikarya</taxon>
        <taxon>Basidiomycota</taxon>
        <taxon>Agaricomycotina</taxon>
        <taxon>Agaricomycetes</taxon>
        <taxon>Agaricomycetidae</taxon>
        <taxon>Agaricales</taxon>
        <taxon>Agaricineae</taxon>
        <taxon>Galeropsidaceae</taxon>
        <taxon>Panaeolus</taxon>
    </lineage>
</organism>
<evidence type="ECO:0000313" key="5">
    <source>
        <dbReference type="EMBL" id="PPQ67911.1"/>
    </source>
</evidence>
<dbReference type="InterPro" id="IPR037291">
    <property type="entry name" value="DUF4139"/>
</dbReference>
<proteinExistence type="predicted"/>
<dbReference type="OrthoDB" id="10068793at2759"/>
<comment type="caution">
    <text evidence="5">The sequence shown here is derived from an EMBL/GenBank/DDBJ whole genome shotgun (WGS) entry which is preliminary data.</text>
</comment>
<keyword evidence="1" id="KW-0175">Coiled coil</keyword>
<feature type="domain" description="DUF4140" evidence="4">
    <location>
        <begin position="23"/>
        <end position="117"/>
    </location>
</feature>
<evidence type="ECO:0000259" key="4">
    <source>
        <dbReference type="Pfam" id="PF13600"/>
    </source>
</evidence>
<feature type="compositionally biased region" description="Basic and acidic residues" evidence="2">
    <location>
        <begin position="304"/>
        <end position="323"/>
    </location>
</feature>